<name>A0ABQ1I0K1_9ALTE</name>
<accession>A0ABQ1I0K1</accession>
<dbReference type="NCBIfam" id="TIGR01951">
    <property type="entry name" value="nusB"/>
    <property type="match status" value="1"/>
</dbReference>
<evidence type="ECO:0000313" key="8">
    <source>
        <dbReference type="EMBL" id="GGA99969.1"/>
    </source>
</evidence>
<keyword evidence="5 6" id="KW-0804">Transcription</keyword>
<evidence type="ECO:0000256" key="4">
    <source>
        <dbReference type="ARBA" id="ARBA00023015"/>
    </source>
</evidence>
<proteinExistence type="inferred from homology"/>
<dbReference type="SUPFAM" id="SSF48013">
    <property type="entry name" value="NusB-like"/>
    <property type="match status" value="1"/>
</dbReference>
<dbReference type="InterPro" id="IPR035926">
    <property type="entry name" value="NusB-like_sf"/>
</dbReference>
<evidence type="ECO:0000256" key="3">
    <source>
        <dbReference type="ARBA" id="ARBA00022884"/>
    </source>
</evidence>
<dbReference type="HAMAP" id="MF_00073">
    <property type="entry name" value="NusB"/>
    <property type="match status" value="1"/>
</dbReference>
<organism evidence="8 9">
    <name type="scientific">Agarivorans gilvus</name>
    <dbReference type="NCBI Taxonomy" id="680279"/>
    <lineage>
        <taxon>Bacteria</taxon>
        <taxon>Pseudomonadati</taxon>
        <taxon>Pseudomonadota</taxon>
        <taxon>Gammaproteobacteria</taxon>
        <taxon>Alteromonadales</taxon>
        <taxon>Alteromonadaceae</taxon>
        <taxon>Agarivorans</taxon>
    </lineage>
</organism>
<keyword evidence="4 6" id="KW-0805">Transcription regulation</keyword>
<gene>
    <name evidence="6 8" type="primary">nusB</name>
    <name evidence="8" type="ORF">GCM10007414_11350</name>
</gene>
<comment type="function">
    <text evidence="6">Involved in transcription antitermination. Required for transcription of ribosomal RNA (rRNA) genes. Binds specifically to the boxA antiterminator sequence of the ribosomal RNA (rrn) operons.</text>
</comment>
<feature type="domain" description="NusB/RsmB/TIM44" evidence="7">
    <location>
        <begin position="7"/>
        <end position="132"/>
    </location>
</feature>
<keyword evidence="3 6" id="KW-0694">RNA-binding</keyword>
<dbReference type="PANTHER" id="PTHR11078">
    <property type="entry name" value="N UTILIZATION SUBSTANCE PROTEIN B-RELATED"/>
    <property type="match status" value="1"/>
</dbReference>
<evidence type="ECO:0000313" key="9">
    <source>
        <dbReference type="Proteomes" id="UP000651977"/>
    </source>
</evidence>
<dbReference type="Proteomes" id="UP000651977">
    <property type="component" value="Unassembled WGS sequence"/>
</dbReference>
<evidence type="ECO:0000256" key="6">
    <source>
        <dbReference type="HAMAP-Rule" id="MF_00073"/>
    </source>
</evidence>
<dbReference type="PANTHER" id="PTHR11078:SF3">
    <property type="entry name" value="ANTITERMINATION NUSB DOMAIN-CONTAINING PROTEIN"/>
    <property type="match status" value="1"/>
</dbReference>
<sequence>MKPAARRKARQFATQAIYQWQVTKDSVANIEHQFLSEQDMSKADVPYFSTLLTGVVGNSEKLDAAMSSSLSRKLEELDIVEHAILLIGVYELLMVSDVPPKVVINEAIELAKSFAAEDSHKFVNGVLDKVLRLQQLKS</sequence>
<evidence type="ECO:0000259" key="7">
    <source>
        <dbReference type="Pfam" id="PF01029"/>
    </source>
</evidence>
<comment type="caution">
    <text evidence="8">The sequence shown here is derived from an EMBL/GenBank/DDBJ whole genome shotgun (WGS) entry which is preliminary data.</text>
</comment>
<comment type="similarity">
    <text evidence="1 6">Belongs to the NusB family.</text>
</comment>
<evidence type="ECO:0000256" key="5">
    <source>
        <dbReference type="ARBA" id="ARBA00023163"/>
    </source>
</evidence>
<dbReference type="InterPro" id="IPR006027">
    <property type="entry name" value="NusB_RsmB_TIM44"/>
</dbReference>
<dbReference type="InterPro" id="IPR011605">
    <property type="entry name" value="NusB_fam"/>
</dbReference>
<protein>
    <recommendedName>
        <fullName evidence="6">Transcription antitermination protein NusB</fullName>
    </recommendedName>
    <alternativeName>
        <fullName evidence="6">Antitermination factor NusB</fullName>
    </alternativeName>
</protein>
<reference evidence="9" key="1">
    <citation type="journal article" date="2019" name="Int. J. Syst. Evol. Microbiol.">
        <title>The Global Catalogue of Microorganisms (GCM) 10K type strain sequencing project: providing services to taxonomists for standard genome sequencing and annotation.</title>
        <authorList>
            <consortium name="The Broad Institute Genomics Platform"/>
            <consortium name="The Broad Institute Genome Sequencing Center for Infectious Disease"/>
            <person name="Wu L."/>
            <person name="Ma J."/>
        </authorList>
    </citation>
    <scope>NUCLEOTIDE SEQUENCE [LARGE SCALE GENOMIC DNA]</scope>
    <source>
        <strain evidence="9">CGMCC 1.10131</strain>
    </source>
</reference>
<keyword evidence="9" id="KW-1185">Reference proteome</keyword>
<dbReference type="CDD" id="cd00619">
    <property type="entry name" value="Terminator_NusB"/>
    <property type="match status" value="1"/>
</dbReference>
<keyword evidence="2 6" id="KW-0889">Transcription antitermination</keyword>
<dbReference type="EMBL" id="BMDY01000005">
    <property type="protein sequence ID" value="GGA99969.1"/>
    <property type="molecule type" value="Genomic_DNA"/>
</dbReference>
<evidence type="ECO:0000256" key="1">
    <source>
        <dbReference type="ARBA" id="ARBA00005952"/>
    </source>
</evidence>
<dbReference type="Gene3D" id="1.10.940.10">
    <property type="entry name" value="NusB-like"/>
    <property type="match status" value="1"/>
</dbReference>
<evidence type="ECO:0000256" key="2">
    <source>
        <dbReference type="ARBA" id="ARBA00022814"/>
    </source>
</evidence>
<dbReference type="Pfam" id="PF01029">
    <property type="entry name" value="NusB"/>
    <property type="match status" value="1"/>
</dbReference>
<dbReference type="RefSeq" id="WP_055732414.1">
    <property type="nucleotide sequence ID" value="NZ_BMDY01000005.1"/>
</dbReference>